<accession>A0ABR7HAW5</accession>
<evidence type="ECO:0000256" key="4">
    <source>
        <dbReference type="SAM" id="MobiDB-lite"/>
    </source>
</evidence>
<evidence type="ECO:0000259" key="6">
    <source>
        <dbReference type="PROSITE" id="PS51762"/>
    </source>
</evidence>
<dbReference type="Gene3D" id="2.60.40.1120">
    <property type="entry name" value="Carboxypeptidase-like, regulatory domain"/>
    <property type="match status" value="1"/>
</dbReference>
<dbReference type="InterPro" id="IPR018337">
    <property type="entry name" value="Cell_wall/Cho-bd_repeat"/>
</dbReference>
<dbReference type="InterPro" id="IPR050546">
    <property type="entry name" value="Glycosyl_Hydrlase_16"/>
</dbReference>
<dbReference type="Pfam" id="PF07523">
    <property type="entry name" value="Big_3"/>
    <property type="match status" value="2"/>
</dbReference>
<dbReference type="InterPro" id="IPR000757">
    <property type="entry name" value="Beta-glucanase-like"/>
</dbReference>
<dbReference type="EMBL" id="JACOPB010000010">
    <property type="protein sequence ID" value="MBC5710323.1"/>
    <property type="molecule type" value="Genomic_DNA"/>
</dbReference>
<evidence type="ECO:0000256" key="1">
    <source>
        <dbReference type="ARBA" id="ARBA00006865"/>
    </source>
</evidence>
<dbReference type="Gene3D" id="2.60.120.260">
    <property type="entry name" value="Galactose-binding domain-like"/>
    <property type="match status" value="1"/>
</dbReference>
<organism evidence="7 8">
    <name type="scientific">Hungatella hominis</name>
    <dbReference type="NCBI Taxonomy" id="2763050"/>
    <lineage>
        <taxon>Bacteria</taxon>
        <taxon>Bacillati</taxon>
        <taxon>Bacillota</taxon>
        <taxon>Clostridia</taxon>
        <taxon>Lachnospirales</taxon>
        <taxon>Lachnospiraceae</taxon>
        <taxon>Hungatella</taxon>
    </lineage>
</organism>
<dbReference type="PANTHER" id="PTHR10963:SF55">
    <property type="entry name" value="GLYCOSIDE HYDROLASE FAMILY 16 PROTEIN"/>
    <property type="match status" value="1"/>
</dbReference>
<dbReference type="Pfam" id="PF07554">
    <property type="entry name" value="FIVAR"/>
    <property type="match status" value="2"/>
</dbReference>
<dbReference type="Proteomes" id="UP000634672">
    <property type="component" value="Unassembled WGS sequence"/>
</dbReference>
<evidence type="ECO:0000313" key="7">
    <source>
        <dbReference type="EMBL" id="MBC5710323.1"/>
    </source>
</evidence>
<keyword evidence="8" id="KW-1185">Reference proteome</keyword>
<sequence>MKKLFVSAISVLTGIAVVSTSVMAQPLGEPDSGAALQPSQELSVTQQYKTVLPGSDPTNTKNWILDEALSDDFDGSELDMEKWQPIPYTWAGAWRWQDDNVSVSDGSLHLTARHDKNDLLDESPNGWESHNMYDGDSVNGEYVTSLYGSRSGKSALVYGNFFPIWVRTDTVIHNLNPDKMYSFTAYVKKTGNQPIAQMYATDPSDNEIPLRGPIMEFAESDDFAVYTIEGIRPSDDGTCKIGFEVKADPYAMTIIDDVTFREEGSTTNLAPNPGFEDITDMNYSSGGIISRQSMKYGYMETRAKGAPALPGACSAIWLLGRTEKWGTEIDVLEIGQTQTVNELDFAVHTFKTPTSVQKPAQDKNPHGSAGIWGSGNSFNPSNEYHTYGLEWGPGYQNFYVDGILRGRFYAGSAGAVQSDTIWKQTSTQHASNMDAIPQNLLLSLGLRPPYRDGNVENFNTVFDVDYIRVWRSNNTEATGIIKEVNTKEGNIVVPYGTTREELESRLDSTVAVMLNQAVSLADQRDIEVKWDTNGFDGTAEGTIYTLEGSLINLPDGVTNTNNVTAELYVYIQSKPYRIDREELQKLVNRVYHENEYKASSWGNYLLKRKEAQTVLDKSDAGDQEIVDAYENLKTAIQNLELLPDLNGLVMQEYYAGNYTSQSWWFYTQALKAAKKVLADPEAASGDIEKAYDRLKNAIDTLEAVPMGKNLLFGKIPASNTAISNNRQAATDGSVDTDIGWGPSTDKSIYTTVNAGNENGDADNGYSTWEGAYLQYDFGDERPVKQVVINRFWYLTDLRSVTWKDCMVQLSTSPDFTSDTTTTIFGKADVVMESDTDISGNLRKAPQIISLNEPVSARYLRVFGRGHKGGWGNYSARMSYSEIQAFEAASVNSYGIAGRVTGEKGECMEDVSVNLYEGSDISMASPSDAAKTTEEGAYSFWNLPEGRYSVEIPAKNGYKQEVKTIEINGSNAEAVDFQLVKMEEEHADRELRIKTLPVKIKYWIGQQLDLTGLEVSICKNGVEERQLEAEEYTVGELDPLKTGAQKITVSYTDRSIAEPITYETSFSVMVYETKLNQSIKVVKKPNQLIYTVGDEINPEGLEVRGLNLTDENVVVLKDGDYTLEYNTKKAGTSTVTVTAAITEGDEPAAELKDYFDIRVLDGDESIRSVEKINVTRKPYKLTYEPEDDFDADGMIVEKTVKVYATSSNATYTERVPMEELEVEISDLSKTGNRKVKVFYYEEGEDGEELVFSDSFTVKVSKDREKLISGALSAAQNRLEQALQYGEYMMDSEKEAAFSQALDEAKECLDTYGKNGRISDKLYSKLLFLDRLLTKAYPDIKVVIDTNGFFKKVNTQGLIFSADISLSHSQQVRLRIGNTTADEMVSEISEVLDNPIAVNTFLTANEEEIQPVLPIRFQMEIPAGLTKKNLMIYEYRNNGWNTLIPTVKGDQISFLISDSSLFVLGNKKEEIIPPSGTDSSDSGSIGESVNTIPGAWKKDDIGWWYQKIAGGYITSSWAQIDGLWYYFDGMGYMNTGWILVDGLWYFMNPNGSMAESCWISWENSWYYLGWNGAMAVNTVTPDGFTVGKDGAWIQQ</sequence>
<comment type="caution">
    <text evidence="7">The sequence shown here is derived from an EMBL/GenBank/DDBJ whole genome shotgun (WGS) entry which is preliminary data.</text>
</comment>
<dbReference type="CDD" id="cd00413">
    <property type="entry name" value="Glyco_hydrolase_16"/>
    <property type="match status" value="1"/>
</dbReference>
<dbReference type="RefSeq" id="WP_187023164.1">
    <property type="nucleotide sequence ID" value="NZ_JACOPB010000010.1"/>
</dbReference>
<keyword evidence="2" id="KW-0677">Repeat</keyword>
<dbReference type="SUPFAM" id="SSF69360">
    <property type="entry name" value="Cell wall binding repeat"/>
    <property type="match status" value="1"/>
</dbReference>
<dbReference type="SUPFAM" id="SSF49452">
    <property type="entry name" value="Starch-binding domain-like"/>
    <property type="match status" value="1"/>
</dbReference>
<dbReference type="SUPFAM" id="SSF49899">
    <property type="entry name" value="Concanavalin A-like lectins/glucanases"/>
    <property type="match status" value="2"/>
</dbReference>
<dbReference type="PROSITE" id="PS51762">
    <property type="entry name" value="GH16_2"/>
    <property type="match status" value="1"/>
</dbReference>
<feature type="repeat" description="Cell wall-binding" evidence="3">
    <location>
        <begin position="1512"/>
        <end position="1531"/>
    </location>
</feature>
<evidence type="ECO:0000256" key="3">
    <source>
        <dbReference type="PROSITE-ProRule" id="PRU00591"/>
    </source>
</evidence>
<dbReference type="Pfam" id="PF13620">
    <property type="entry name" value="CarboxypepD_reg"/>
    <property type="match status" value="1"/>
</dbReference>
<reference evidence="7 8" key="1">
    <citation type="submission" date="2020-08" db="EMBL/GenBank/DDBJ databases">
        <title>Genome public.</title>
        <authorList>
            <person name="Liu C."/>
            <person name="Sun Q."/>
        </authorList>
    </citation>
    <scope>NUCLEOTIDE SEQUENCE [LARGE SCALE GENOMIC DNA]</scope>
    <source>
        <strain evidence="7 8">NSJ-66</strain>
    </source>
</reference>
<dbReference type="InterPro" id="IPR022038">
    <property type="entry name" value="Ig-like_bact"/>
</dbReference>
<dbReference type="Gene3D" id="2.60.120.200">
    <property type="match status" value="2"/>
</dbReference>
<dbReference type="Gene3D" id="2.10.270.10">
    <property type="entry name" value="Cholin Binding"/>
    <property type="match status" value="1"/>
</dbReference>
<evidence type="ECO:0000256" key="2">
    <source>
        <dbReference type="ARBA" id="ARBA00022737"/>
    </source>
</evidence>
<feature type="signal peptide" evidence="5">
    <location>
        <begin position="1"/>
        <end position="24"/>
    </location>
</feature>
<gene>
    <name evidence="7" type="ORF">H8S75_20440</name>
</gene>
<feature type="region of interest" description="Disordered" evidence="4">
    <location>
        <begin position="354"/>
        <end position="375"/>
    </location>
</feature>
<dbReference type="Pfam" id="PF00722">
    <property type="entry name" value="Glyco_hydro_16"/>
    <property type="match status" value="1"/>
</dbReference>
<evidence type="ECO:0000313" key="8">
    <source>
        <dbReference type="Proteomes" id="UP000634672"/>
    </source>
</evidence>
<name>A0ABR7HAW5_9FIRM</name>
<keyword evidence="5" id="KW-0732">Signal</keyword>
<feature type="repeat" description="Cell wall-binding" evidence="3">
    <location>
        <begin position="1532"/>
        <end position="1551"/>
    </location>
</feature>
<dbReference type="Gene3D" id="1.20.1270.70">
    <property type="entry name" value="Designed single chain three-helix bundle"/>
    <property type="match status" value="2"/>
</dbReference>
<dbReference type="PANTHER" id="PTHR10963">
    <property type="entry name" value="GLYCOSYL HYDROLASE-RELATED"/>
    <property type="match status" value="1"/>
</dbReference>
<feature type="domain" description="GH16" evidence="6">
    <location>
        <begin position="221"/>
        <end position="475"/>
    </location>
</feature>
<proteinExistence type="inferred from homology"/>
<dbReference type="PROSITE" id="PS51170">
    <property type="entry name" value="CW"/>
    <property type="match status" value="2"/>
</dbReference>
<dbReference type="InterPro" id="IPR013320">
    <property type="entry name" value="ConA-like_dom_sf"/>
</dbReference>
<dbReference type="Pfam" id="PF19085">
    <property type="entry name" value="Choline_bind_2"/>
    <property type="match status" value="1"/>
</dbReference>
<protein>
    <submittedName>
        <fullName evidence="7">Bacterial Ig-like domain-containing protein</fullName>
    </submittedName>
</protein>
<dbReference type="Gene3D" id="2.60.40.3630">
    <property type="match status" value="3"/>
</dbReference>
<evidence type="ECO:0000256" key="5">
    <source>
        <dbReference type="SAM" id="SignalP"/>
    </source>
</evidence>
<feature type="chain" id="PRO_5047130325" evidence="5">
    <location>
        <begin position="25"/>
        <end position="1593"/>
    </location>
</feature>
<comment type="similarity">
    <text evidence="1">Belongs to the glycosyl hydrolase 16 family.</text>
</comment>
<dbReference type="InterPro" id="IPR013784">
    <property type="entry name" value="Carb-bd-like_fold"/>
</dbReference>